<dbReference type="PANTHER" id="PTHR12682:SF11">
    <property type="entry name" value="PROTEIN ARCHEASE"/>
    <property type="match status" value="1"/>
</dbReference>
<dbReference type="GO" id="GO:0005509">
    <property type="term" value="F:calcium ion binding"/>
    <property type="evidence" value="ECO:0007669"/>
    <property type="project" value="UniProtKB-UniRule"/>
</dbReference>
<dbReference type="EMBL" id="DRBW01000201">
    <property type="protein sequence ID" value="HDM90621.1"/>
    <property type="molecule type" value="Genomic_DNA"/>
</dbReference>
<comment type="similarity">
    <text evidence="1 5">Belongs to the archease family.</text>
</comment>
<evidence type="ECO:0000256" key="2">
    <source>
        <dbReference type="ARBA" id="ARBA00022694"/>
    </source>
</evidence>
<feature type="binding site" evidence="5">
    <location>
        <position position="11"/>
    </location>
    <ligand>
        <name>Ca(2+)</name>
        <dbReference type="ChEBI" id="CHEBI:29108"/>
    </ligand>
</feature>
<dbReference type="Pfam" id="PF01951">
    <property type="entry name" value="Archease"/>
    <property type="match status" value="1"/>
</dbReference>
<comment type="function">
    <text evidence="5">Activates the tRNA-splicing ligase complex by facilitating the enzymatic turnover of catalytic subunit RtcB. Acts by promoting the guanylylation of RtcB, a key intermediate step in tRNA ligation. Can also alter the NTP specificity of RtcB such that ATP, dGTP or ITP is used efficiently.</text>
</comment>
<evidence type="ECO:0000256" key="4">
    <source>
        <dbReference type="ARBA" id="ARBA00022837"/>
    </source>
</evidence>
<dbReference type="InterPro" id="IPR036820">
    <property type="entry name" value="Archease_dom_sf"/>
</dbReference>
<dbReference type="InterPro" id="IPR002804">
    <property type="entry name" value="Archease"/>
</dbReference>
<feature type="binding site" evidence="5">
    <location>
        <position position="137"/>
    </location>
    <ligand>
        <name>Ca(2+)</name>
        <dbReference type="ChEBI" id="CHEBI:29108"/>
    </ligand>
</feature>
<evidence type="ECO:0000313" key="7">
    <source>
        <dbReference type="EMBL" id="HDM90621.1"/>
    </source>
</evidence>
<feature type="domain" description="Archease" evidence="6">
    <location>
        <begin position="3"/>
        <end position="137"/>
    </location>
</feature>
<organism evidence="7">
    <name type="scientific">candidate division WOR-3 bacterium</name>
    <dbReference type="NCBI Taxonomy" id="2052148"/>
    <lineage>
        <taxon>Bacteria</taxon>
        <taxon>Bacteria division WOR-3</taxon>
    </lineage>
</organism>
<keyword evidence="3 5" id="KW-0479">Metal-binding</keyword>
<feature type="binding site" evidence="5">
    <location>
        <position position="136"/>
    </location>
    <ligand>
        <name>Ca(2+)</name>
        <dbReference type="ChEBI" id="CHEBI:29108"/>
    </ligand>
</feature>
<evidence type="ECO:0000259" key="6">
    <source>
        <dbReference type="Pfam" id="PF01951"/>
    </source>
</evidence>
<reference evidence="7" key="1">
    <citation type="journal article" date="2020" name="mSystems">
        <title>Genome- and Community-Level Interaction Insights into Carbon Utilization and Element Cycling Functions of Hydrothermarchaeota in Hydrothermal Sediment.</title>
        <authorList>
            <person name="Zhou Z."/>
            <person name="Liu Y."/>
            <person name="Xu W."/>
            <person name="Pan J."/>
            <person name="Luo Z.H."/>
            <person name="Li M."/>
        </authorList>
    </citation>
    <scope>NUCLEOTIDE SEQUENCE [LARGE SCALE GENOMIC DNA]</scope>
    <source>
        <strain evidence="7">HyVt-237</strain>
    </source>
</reference>
<name>A0A7C0X9U3_UNCW3</name>
<keyword evidence="4 5" id="KW-0106">Calcium</keyword>
<evidence type="ECO:0000256" key="5">
    <source>
        <dbReference type="HAMAP-Rule" id="MF_01222"/>
    </source>
</evidence>
<gene>
    <name evidence="7" type="ORF">ENG67_05395</name>
</gene>
<proteinExistence type="inferred from homology"/>
<comment type="caution">
    <text evidence="7">The sequence shown here is derived from an EMBL/GenBank/DDBJ whole genome shotgun (WGS) entry which is preliminary data.</text>
</comment>
<sequence>MPYRLLDHTADLAIEVEAEDLEGLFVEAARAMFNEIVGDLGSVRPAEERKFELREDTLEDLLVSWLSELLFLFDVEKMLFSEFEVEIEDGTLRGRARGEKYDRERHELRTGIKSVTYHMLEIRRSEDRYKVTVVFDI</sequence>
<dbReference type="Gene3D" id="3.55.10.10">
    <property type="entry name" value="Archease domain"/>
    <property type="match status" value="1"/>
</dbReference>
<dbReference type="Proteomes" id="UP000885931">
    <property type="component" value="Unassembled WGS sequence"/>
</dbReference>
<dbReference type="HAMAP" id="MF_01222">
    <property type="entry name" value="Archease_arch"/>
    <property type="match status" value="1"/>
</dbReference>
<dbReference type="InterPro" id="IPR023572">
    <property type="entry name" value="Archease_dom"/>
</dbReference>
<evidence type="ECO:0000256" key="3">
    <source>
        <dbReference type="ARBA" id="ARBA00022723"/>
    </source>
</evidence>
<accession>A0A7C0X9U3</accession>
<dbReference type="InterPro" id="IPR022952">
    <property type="entry name" value="Archease_arc"/>
</dbReference>
<protein>
    <recommendedName>
        <fullName evidence="5">Protein archease</fullName>
    </recommendedName>
</protein>
<dbReference type="SUPFAM" id="SSF69819">
    <property type="entry name" value="MTH1598-like"/>
    <property type="match status" value="1"/>
</dbReference>
<keyword evidence="2 5" id="KW-0819">tRNA processing</keyword>
<evidence type="ECO:0000256" key="1">
    <source>
        <dbReference type="ARBA" id="ARBA00007963"/>
    </source>
</evidence>
<dbReference type="NCBIfam" id="NF001617">
    <property type="entry name" value="PRK00407.1"/>
    <property type="match status" value="1"/>
</dbReference>
<dbReference type="GO" id="GO:0006388">
    <property type="term" value="P:tRNA splicing, via endonucleolytic cleavage and ligation"/>
    <property type="evidence" value="ECO:0007669"/>
    <property type="project" value="UniProtKB-UniRule"/>
</dbReference>
<dbReference type="PANTHER" id="PTHR12682">
    <property type="entry name" value="ARCHEASE"/>
    <property type="match status" value="1"/>
</dbReference>
<dbReference type="AlphaFoldDB" id="A0A7C0X9U3"/>